<feature type="compositionally biased region" description="Polar residues" evidence="18">
    <location>
        <begin position="1794"/>
        <end position="1806"/>
    </location>
</feature>
<comment type="caution">
    <text evidence="20">The sequence shown here is derived from an EMBL/GenBank/DDBJ whole genome shotgun (WGS) entry which is preliminary data.</text>
</comment>
<feature type="region of interest" description="Disordered" evidence="18">
    <location>
        <begin position="910"/>
        <end position="944"/>
    </location>
</feature>
<feature type="compositionally biased region" description="Basic and acidic residues" evidence="18">
    <location>
        <begin position="378"/>
        <end position="395"/>
    </location>
</feature>
<evidence type="ECO:0000256" key="2">
    <source>
        <dbReference type="ARBA" id="ARBA00022448"/>
    </source>
</evidence>
<feature type="compositionally biased region" description="Basic and acidic residues" evidence="18">
    <location>
        <begin position="1808"/>
        <end position="1832"/>
    </location>
</feature>
<dbReference type="PANTHER" id="PTHR10903:SF135">
    <property type="entry name" value="TRANSLOCASE OF CHLOROPLAST 120, CHLOROPLASTIC-RELATED"/>
    <property type="match status" value="1"/>
</dbReference>
<feature type="compositionally biased region" description="Basic and acidic residues" evidence="18">
    <location>
        <begin position="235"/>
        <end position="262"/>
    </location>
</feature>
<feature type="compositionally biased region" description="Basic and acidic residues" evidence="18">
    <location>
        <begin position="1781"/>
        <end position="1792"/>
    </location>
</feature>
<feature type="compositionally biased region" description="Basic and acidic residues" evidence="18">
    <location>
        <begin position="1509"/>
        <end position="1528"/>
    </location>
</feature>
<evidence type="ECO:0000256" key="4">
    <source>
        <dbReference type="ARBA" id="ARBA00022640"/>
    </source>
</evidence>
<dbReference type="CDD" id="cd01853">
    <property type="entry name" value="Toc34_like"/>
    <property type="match status" value="2"/>
</dbReference>
<evidence type="ECO:0000256" key="10">
    <source>
        <dbReference type="ARBA" id="ARBA00022842"/>
    </source>
</evidence>
<dbReference type="InterPro" id="IPR006703">
    <property type="entry name" value="G_AIG1"/>
</dbReference>
<feature type="compositionally biased region" description="Polar residues" evidence="18">
    <location>
        <begin position="479"/>
        <end position="490"/>
    </location>
</feature>
<feature type="domain" description="AIG1-type G" evidence="19">
    <location>
        <begin position="1975"/>
        <end position="2204"/>
    </location>
</feature>
<dbReference type="Pfam" id="PF04548">
    <property type="entry name" value="AIG1"/>
    <property type="match status" value="2"/>
</dbReference>
<feature type="compositionally biased region" description="Polar residues" evidence="18">
    <location>
        <begin position="331"/>
        <end position="345"/>
    </location>
</feature>
<keyword evidence="10" id="KW-0460">Magnesium</keyword>
<comment type="cofactor">
    <cofactor evidence="1">
        <name>Mg(2+)</name>
        <dbReference type="ChEBI" id="CHEBI:18420"/>
    </cofactor>
</comment>
<feature type="compositionally biased region" description="Acidic residues" evidence="18">
    <location>
        <begin position="829"/>
        <end position="854"/>
    </location>
</feature>
<proteinExistence type="inferred from homology"/>
<feature type="compositionally biased region" description="Basic and acidic residues" evidence="18">
    <location>
        <begin position="304"/>
        <end position="330"/>
    </location>
</feature>
<feature type="domain" description="AIG1-type G" evidence="19">
    <location>
        <begin position="570"/>
        <end position="799"/>
    </location>
</feature>
<feature type="compositionally biased region" description="Basic and acidic residues" evidence="18">
    <location>
        <begin position="1413"/>
        <end position="1424"/>
    </location>
</feature>
<evidence type="ECO:0000313" key="21">
    <source>
        <dbReference type="Proteomes" id="UP001164929"/>
    </source>
</evidence>
<feature type="compositionally biased region" description="Polar residues" evidence="18">
    <location>
        <begin position="1881"/>
        <end position="1895"/>
    </location>
</feature>
<feature type="compositionally biased region" description="Basic and acidic residues" evidence="18">
    <location>
        <begin position="288"/>
        <end position="297"/>
    </location>
</feature>
<dbReference type="PANTHER" id="PTHR10903">
    <property type="entry name" value="GTPASE, IMAP FAMILY MEMBER-RELATED"/>
    <property type="match status" value="1"/>
</dbReference>
<feature type="compositionally biased region" description="Low complexity" evidence="18">
    <location>
        <begin position="1839"/>
        <end position="1871"/>
    </location>
</feature>
<keyword evidence="6" id="KW-0479">Metal-binding</keyword>
<gene>
    <name evidence="20" type="ORF">NC653_023613</name>
</gene>
<evidence type="ECO:0000256" key="1">
    <source>
        <dbReference type="ARBA" id="ARBA00001946"/>
    </source>
</evidence>
<dbReference type="EMBL" id="JAQIZT010000009">
    <property type="protein sequence ID" value="KAJ6985713.1"/>
    <property type="molecule type" value="Genomic_DNA"/>
</dbReference>
<evidence type="ECO:0000256" key="8">
    <source>
        <dbReference type="ARBA" id="ARBA00022801"/>
    </source>
</evidence>
<keyword evidence="3" id="KW-0150">Chloroplast</keyword>
<feature type="compositionally biased region" description="Basic and acidic residues" evidence="18">
    <location>
        <begin position="1556"/>
        <end position="1575"/>
    </location>
</feature>
<evidence type="ECO:0000256" key="5">
    <source>
        <dbReference type="ARBA" id="ARBA00022692"/>
    </source>
</evidence>
<dbReference type="GO" id="GO:0009707">
    <property type="term" value="C:chloroplast outer membrane"/>
    <property type="evidence" value="ECO:0007669"/>
    <property type="project" value="UniProtKB-SubCell"/>
</dbReference>
<evidence type="ECO:0000256" key="9">
    <source>
        <dbReference type="ARBA" id="ARBA00022805"/>
    </source>
</evidence>
<evidence type="ECO:0000256" key="15">
    <source>
        <dbReference type="ARBA" id="ARBA00023766"/>
    </source>
</evidence>
<evidence type="ECO:0000313" key="20">
    <source>
        <dbReference type="EMBL" id="KAJ6985713.1"/>
    </source>
</evidence>
<evidence type="ECO:0000256" key="17">
    <source>
        <dbReference type="ARBA" id="ARBA00045184"/>
    </source>
</evidence>
<evidence type="ECO:0000256" key="14">
    <source>
        <dbReference type="ARBA" id="ARBA00023136"/>
    </source>
</evidence>
<keyword evidence="21" id="KW-1185">Reference proteome</keyword>
<feature type="region of interest" description="Disordered" evidence="18">
    <location>
        <begin position="363"/>
        <end position="455"/>
    </location>
</feature>
<keyword evidence="4" id="KW-0934">Plastid</keyword>
<evidence type="ECO:0000256" key="16">
    <source>
        <dbReference type="ARBA" id="ARBA00023775"/>
    </source>
</evidence>
<feature type="compositionally biased region" description="Polar residues" evidence="18">
    <location>
        <begin position="1395"/>
        <end position="1409"/>
    </location>
</feature>
<dbReference type="Gene3D" id="3.40.50.300">
    <property type="entry name" value="P-loop containing nucleotide triphosphate hydrolases"/>
    <property type="match status" value="2"/>
</dbReference>
<keyword evidence="11" id="KW-0653">Protein transport</keyword>
<keyword evidence="7" id="KW-0547">Nucleotide-binding</keyword>
<feature type="compositionally biased region" description="Low complexity" evidence="18">
    <location>
        <begin position="434"/>
        <end position="450"/>
    </location>
</feature>
<dbReference type="NCBIfam" id="TIGR00993">
    <property type="entry name" value="3a0901s04IAP86"/>
    <property type="match status" value="2"/>
</dbReference>
<organism evidence="20 21">
    <name type="scientific">Populus alba x Populus x berolinensis</name>
    <dbReference type="NCBI Taxonomy" id="444605"/>
    <lineage>
        <taxon>Eukaryota</taxon>
        <taxon>Viridiplantae</taxon>
        <taxon>Streptophyta</taxon>
        <taxon>Embryophyta</taxon>
        <taxon>Tracheophyta</taxon>
        <taxon>Spermatophyta</taxon>
        <taxon>Magnoliopsida</taxon>
        <taxon>eudicotyledons</taxon>
        <taxon>Gunneridae</taxon>
        <taxon>Pentapetalae</taxon>
        <taxon>rosids</taxon>
        <taxon>fabids</taxon>
        <taxon>Malpighiales</taxon>
        <taxon>Salicaceae</taxon>
        <taxon>Saliceae</taxon>
        <taxon>Populus</taxon>
    </lineage>
</organism>
<feature type="region of interest" description="Disordered" evidence="18">
    <location>
        <begin position="826"/>
        <end position="857"/>
    </location>
</feature>
<feature type="region of interest" description="Disordered" evidence="18">
    <location>
        <begin position="226"/>
        <end position="346"/>
    </location>
</feature>
<name>A0AAD6MHR6_9ROSI</name>
<dbReference type="InterPro" id="IPR024283">
    <property type="entry name" value="TOC159_MAD"/>
</dbReference>
<feature type="compositionally biased region" description="Basic and acidic residues" evidence="18">
    <location>
        <begin position="1383"/>
        <end position="1392"/>
    </location>
</feature>
<feature type="region of interest" description="Disordered" evidence="18">
    <location>
        <begin position="1383"/>
        <end position="1663"/>
    </location>
</feature>
<feature type="compositionally biased region" description="Basic and acidic residues" evidence="18">
    <location>
        <begin position="405"/>
        <end position="415"/>
    </location>
</feature>
<dbReference type="FunFam" id="3.40.50.300:FF:000413">
    <property type="entry name" value="Translocase of chloroplast 120, chloroplastic"/>
    <property type="match status" value="2"/>
</dbReference>
<feature type="compositionally biased region" description="Low complexity" evidence="18">
    <location>
        <begin position="928"/>
        <end position="943"/>
    </location>
</feature>
<evidence type="ECO:0000256" key="3">
    <source>
        <dbReference type="ARBA" id="ARBA00022528"/>
    </source>
</evidence>
<evidence type="ECO:0000256" key="6">
    <source>
        <dbReference type="ARBA" id="ARBA00022723"/>
    </source>
</evidence>
<reference evidence="20" key="1">
    <citation type="journal article" date="2023" name="Mol. Ecol. Resour.">
        <title>Chromosome-level genome assembly of a triploid poplar Populus alba 'Berolinensis'.</title>
        <authorList>
            <person name="Chen S."/>
            <person name="Yu Y."/>
            <person name="Wang X."/>
            <person name="Wang S."/>
            <person name="Zhang T."/>
            <person name="Zhou Y."/>
            <person name="He R."/>
            <person name="Meng N."/>
            <person name="Wang Y."/>
            <person name="Liu W."/>
            <person name="Liu Z."/>
            <person name="Liu J."/>
            <person name="Guo Q."/>
            <person name="Huang H."/>
            <person name="Sederoff R.R."/>
            <person name="Wang G."/>
            <person name="Qu G."/>
            <person name="Chen S."/>
        </authorList>
    </citation>
    <scope>NUCLEOTIDE SEQUENCE</scope>
    <source>
        <strain evidence="20">SC-2020</strain>
    </source>
</reference>
<keyword evidence="9" id="KW-1002">Plastid outer membrane</keyword>
<accession>A0AAD6MHR6</accession>
<dbReference type="GO" id="GO:0015031">
    <property type="term" value="P:protein transport"/>
    <property type="evidence" value="ECO:0007669"/>
    <property type="project" value="UniProtKB-KW"/>
</dbReference>
<dbReference type="InterPro" id="IPR045058">
    <property type="entry name" value="GIMA/IAN/Toc"/>
</dbReference>
<keyword evidence="8" id="KW-0378">Hydrolase</keyword>
<evidence type="ECO:0000259" key="19">
    <source>
        <dbReference type="PROSITE" id="PS51720"/>
    </source>
</evidence>
<evidence type="ECO:0000256" key="13">
    <source>
        <dbReference type="ARBA" id="ARBA00023134"/>
    </source>
</evidence>
<keyword evidence="14" id="KW-0472">Membrane</keyword>
<evidence type="ECO:0000256" key="18">
    <source>
        <dbReference type="SAM" id="MobiDB-lite"/>
    </source>
</evidence>
<feature type="compositionally biased region" description="Basic and acidic residues" evidence="18">
    <location>
        <begin position="424"/>
        <end position="433"/>
    </location>
</feature>
<dbReference type="GO" id="GO:0005525">
    <property type="term" value="F:GTP binding"/>
    <property type="evidence" value="ECO:0007669"/>
    <property type="project" value="UniProtKB-KW"/>
</dbReference>
<dbReference type="SUPFAM" id="SSF52540">
    <property type="entry name" value="P-loop containing nucleoside triphosphate hydrolases"/>
    <property type="match status" value="2"/>
</dbReference>
<comment type="function">
    <text evidence="17">GTPase involved in protein precursor import into chloroplasts. Seems to recognize chloroplast-destined precursor proteins and regulate their presentation to the translocation channel through GTP hydrolysis. Probably specialized in the import of nuclear encoded non-photosynthetic preproteins from the cytoplasm to the chloroplast.</text>
</comment>
<protein>
    <recommendedName>
        <fullName evidence="19">AIG1-type G domain-containing protein</fullName>
    </recommendedName>
</protein>
<feature type="compositionally biased region" description="Polar residues" evidence="18">
    <location>
        <begin position="1641"/>
        <end position="1651"/>
    </location>
</feature>
<evidence type="ECO:0000256" key="12">
    <source>
        <dbReference type="ARBA" id="ARBA00022989"/>
    </source>
</evidence>
<feature type="compositionally biased region" description="Acidic residues" evidence="18">
    <location>
        <begin position="2235"/>
        <end position="2259"/>
    </location>
</feature>
<feature type="region of interest" description="Disordered" evidence="18">
    <location>
        <begin position="1777"/>
        <end position="1902"/>
    </location>
</feature>
<dbReference type="GO" id="GO:0046872">
    <property type="term" value="F:metal ion binding"/>
    <property type="evidence" value="ECO:0007669"/>
    <property type="project" value="UniProtKB-KW"/>
</dbReference>
<keyword evidence="12" id="KW-1133">Transmembrane helix</keyword>
<sequence>MENGIDRVVDATQLENNINVNNEVSRDKVEDKYDVLGGAVEGKNELLGDKIEEKVAVASSELKDSEDEVFVEALESPEKLHEEGVKFESDGGVESVGDSSLVVGNANLDVGNEMEKFEAHESEGGDSGSLVAIEKSDVGSGMDKFEEPVFVPAEPGNPEGLTEVVGEEKVVDSVGGESVHKIDEGGTVVEVEGSMLNGGAVVSEIVGDGGIEALKGEDVVNAMQKIESSEGILPEDSKREEIKEDGSVELQDRKGEGLHENPVKVGTEDQDDKSGELIGDSAGLDSEDGIHKGEHPKGISATVDTEHRNASNGDLKDTIASVDPEHHEQTPELTATSSVPSTALEESTVVAETVSLNSLDKFVNEKNEDIQADTASLRAEDNKDSEPERTAEKGNDAGQNNIVSEHPERIAETYQEKQNNPVNKEGESQREPKLPSLSRKSLSPPSHSHPAGLGRAAPLLEPATRAMQQLRANGAMSHMRSQQLDDPTNGESEEHDETREKLKMIRVKFLRLVHRLGLTPKETVVAQVLYRLGIVEQLRGRNRGRISTLSFDPASAMAGQLEADGQEPLDFSCTIMVLGKTGVGKSATINSIFDEAKLPTNAFQSGTKMVQDVVGTVQGIKLRVIDTPGLLPSGSGQRQNEKILHSVKNFIKKTPPDIVLYFDRLDMQSKDFGDLPLLRTITKIFGPSIWQNAIVVLSHAASAPPDSPQGTVSSYEMVVTQRSHAVQQTIRQAAGDMWLVNPVSLVENHSACRRNRAGHRVLPNGQVWKPQLLLLSFASKILAEANTILKGQDSPPKKQFATRSRAPPLPYLLSSLLRSRPQVKLPEEQFGDEDGLDDDLDESLDSEDESEYDDLPPFKSLTKAQVAKLTKAQKNAYFDELEYREKLLMKKQLKEEKRRQRMMKKTAVATNPLPGDYSENAEEESEGPASVPVPVPDLSLPASFDSDNPSHRYRYLDNSNQWLVRPVLDTHGWDHDVGYEGINVERLFVVKDKIPVSFSGQVTKDKKDANVQMEFASSIKHGEGKSTSLGFDMQTLGKDLGYTLHSETRFINFRKNKATAGLSVTLLGDALSAGVKVEDKLIANKRFQMVMSGGAMTGRGDVAYGGSLEAQLRDEDYPLGRSLSTLGLSVVDWHGVLAIGCNIQSQVPIGRSTNLIARANLNNKGAGQLSIRINSSEHLQIALAGFEGKKMENGVERVVVEEKTNVGNEGFGDKVEEERVVVGSDESKDLEDEVFEEAIESHEQLQEEEEEEEEEGMKVVSDGGVFESVGDSISAVVDESSNLGNETEKLEEAIFIPANSGNPDELGGVVGEEKVEDLVGEDSVDKIDEGRTAKEARGSESSGGEVAEIVGNGVTEVLKAEGEGEVDSKQGIKLDEEILLKDDDREELKEDELSTEYQGTSGNSGTGQNLIKMDAEHLDEKSGELKGNGESAKEDGNNELIGGEEVSEITVNGETRALRSEGEVSSNREIESSKELNSDGDYALEVGDKETSGDAGVSEIAGNIGTEALKGENEADPNREIELSKEILPEDGDREEQKEDNGEVSEIAGNIGTEALKGENEADPNRKIELSKEILSEDGEREELKEDNAEVSEIAGNIGTEALKGEYEAAPNQEIELSKEILSEDGEREELKEDKLGSEYQEANESINISGDLQGDKSEGLDDNLEKTDIKHDVEKNVDFDSAIVGLDAGIGVNKSEHFRDTSAVVDTENHADSNGKLNDVSAVTASEQNGETHELKAASSVPQTVMEEVKLVPGVLASSSLEKSVTERNEEIQAHASNVRAEDNKGSEVHHAANNTNGVSKSTIVTEEPKEKADKGQEDKQTTPANIERKINHVPKIASSSAKSSSAAPAPSRPAGLGRAAPLLEPAPRAVQQPRANGAVSHTQSQQIEDPTNGESEEFDETREKLQMIRVKFLRLAHRLGQTPHNVVVAQVLYRLGLAEQLRGRSGGRVAGFSFDRASAMAEQLEAAGQEPLDFSCTIMVLGKTGVGKSATINSIFDEVKFGTDAFQLGTKKVQDVVGTVQGIKVRVIDTPGLLPSWSDQRQNEKILHSVKRFIKKTPPDIVLYLDRLDMQSRDFGDMPLLRTITDIFGPSIWFNAIVVLTHAASAPPDGPNGTASSYDMFVTQRSHAVQQAIRQAAGDMRLMNPVSLVENHSACRTNRAGQRVLPNGQVWKPHLLLLSFASKILAEANALLKLQDSTPAKPFATRSRAPPLPFLLSSLLQSRPQVKLPEEQYGGEDGLDDDLDDSSDSEDESEYDELPPFKSLTKAQIAKLTKAQKKAYFDELEYREKLFMKKQLKEEKRRQKMMKKMAAAAKDLPSEYIENAEEEGGGAASVPVPMPDLALPASFDSDNPTHRYRYLDTSNQWLVRPVLETHGWDHDVGYEGINVERLFVVKDKIPLSFSGQVTKDKKDASVQMELASSVKHGEGKATSLGFDMQTVGKDLAYTLRSETRFSNFRKNKATAGLSVTLLGDVLSTGVKVEDKLIAGKRFQMVMSGGAMTGRGDVAYGGSLEVQLRDKDYPLGRSLSTLGLSVMDWHGDLAIGCNLQSQIPIGRSTNLIGRANLNNRGAGQISIRLNSSEQLQLALIGLIPLLKKLIEYPQQLQLGQ</sequence>
<feature type="compositionally biased region" description="Basic and acidic residues" evidence="18">
    <location>
        <begin position="1456"/>
        <end position="1477"/>
    </location>
</feature>
<feature type="compositionally biased region" description="Basic and acidic residues" evidence="18">
    <location>
        <begin position="1654"/>
        <end position="1663"/>
    </location>
</feature>
<comment type="similarity">
    <text evidence="16">Belongs to the TRAFAC class TrmE-Era-EngA-EngB-Septin-like GTPase superfamily. AIG1/Toc34/Toc159-like paraseptin GTPase family. TOC159 subfamily.</text>
</comment>
<evidence type="ECO:0000256" key="7">
    <source>
        <dbReference type="ARBA" id="ARBA00022741"/>
    </source>
</evidence>
<feature type="region of interest" description="Disordered" evidence="18">
    <location>
        <begin position="473"/>
        <end position="498"/>
    </location>
</feature>
<feature type="region of interest" description="Disordered" evidence="18">
    <location>
        <begin position="2232"/>
        <end position="2262"/>
    </location>
</feature>
<keyword evidence="2" id="KW-0813">Transport</keyword>
<keyword evidence="13" id="KW-0342">GTP-binding</keyword>
<keyword evidence="5" id="KW-0812">Transmembrane</keyword>
<dbReference type="InterPro" id="IPR027417">
    <property type="entry name" value="P-loop_NTPase"/>
</dbReference>
<dbReference type="InterPro" id="IPR005690">
    <property type="entry name" value="Toc86_159"/>
</dbReference>
<dbReference type="GO" id="GO:0003924">
    <property type="term" value="F:GTPase activity"/>
    <property type="evidence" value="ECO:0007669"/>
    <property type="project" value="InterPro"/>
</dbReference>
<dbReference type="GO" id="GO:0045036">
    <property type="term" value="P:protein targeting to chloroplast"/>
    <property type="evidence" value="ECO:0007669"/>
    <property type="project" value="InterPro"/>
</dbReference>
<dbReference type="Pfam" id="PF11886">
    <property type="entry name" value="TOC159_MAD"/>
    <property type="match status" value="2"/>
</dbReference>
<dbReference type="PROSITE" id="PS51720">
    <property type="entry name" value="G_AIG1"/>
    <property type="match status" value="2"/>
</dbReference>
<evidence type="ECO:0000256" key="11">
    <source>
        <dbReference type="ARBA" id="ARBA00022927"/>
    </source>
</evidence>
<comment type="subcellular location">
    <subcellularLocation>
        <location evidence="15">Plastid</location>
        <location evidence="15">Chloroplast outer membrane</location>
        <topology evidence="15">Single-pass membrane protein</topology>
    </subcellularLocation>
</comment>
<dbReference type="Proteomes" id="UP001164929">
    <property type="component" value="Chromosome 9"/>
</dbReference>